<comment type="caution">
    <text evidence="3">The sequence shown here is derived from an EMBL/GenBank/DDBJ whole genome shotgun (WGS) entry which is preliminary data.</text>
</comment>
<sequence length="240" mass="25143">MKTITPILLTFLVLITTTTFSQNKKVKANGNIITTTRTVSDFDKIAVSGSFDVTLKKGKGKAVTIEASSNLMDIIETIVENNQLKIKFKSGWNIRTSKKINITVTYEALSAVTLSGSGSIISEDEIIANNLALKVSGSGNMKLKLFTDNLTATISGSGNLKLTGETNIVTCSLSGSGNLNASNLKAAITNAKVSGSGNVKIQASEEIYAKASGSGNIIYSGEPNIIKANSSGSGSVRKIN</sequence>
<name>A0ABW3WQB9_9FLAO</name>
<dbReference type="Gene3D" id="2.160.20.120">
    <property type="match status" value="1"/>
</dbReference>
<organism evidence="3 4">
    <name type="scientific">Lutibacter holmesii</name>
    <dbReference type="NCBI Taxonomy" id="1137985"/>
    <lineage>
        <taxon>Bacteria</taxon>
        <taxon>Pseudomonadati</taxon>
        <taxon>Bacteroidota</taxon>
        <taxon>Flavobacteriia</taxon>
        <taxon>Flavobacteriales</taxon>
        <taxon>Flavobacteriaceae</taxon>
        <taxon>Lutibacter</taxon>
    </lineage>
</organism>
<gene>
    <name evidence="3" type="ORF">ACFQ5N_10920</name>
</gene>
<dbReference type="Pfam" id="PF10988">
    <property type="entry name" value="DUF2807"/>
    <property type="match status" value="1"/>
</dbReference>
<proteinExistence type="predicted"/>
<evidence type="ECO:0000256" key="1">
    <source>
        <dbReference type="SAM" id="SignalP"/>
    </source>
</evidence>
<evidence type="ECO:0000313" key="4">
    <source>
        <dbReference type="Proteomes" id="UP001597241"/>
    </source>
</evidence>
<evidence type="ECO:0000259" key="2">
    <source>
        <dbReference type="Pfam" id="PF10988"/>
    </source>
</evidence>
<dbReference type="EMBL" id="JBHTMV010000004">
    <property type="protein sequence ID" value="MFD1294348.1"/>
    <property type="molecule type" value="Genomic_DNA"/>
</dbReference>
<protein>
    <submittedName>
        <fullName evidence="3">Head GIN domain-containing protein</fullName>
    </submittedName>
</protein>
<dbReference type="InterPro" id="IPR021255">
    <property type="entry name" value="DUF2807"/>
</dbReference>
<feature type="signal peptide" evidence="1">
    <location>
        <begin position="1"/>
        <end position="21"/>
    </location>
</feature>
<reference evidence="4" key="1">
    <citation type="journal article" date="2019" name="Int. J. Syst. Evol. Microbiol.">
        <title>The Global Catalogue of Microorganisms (GCM) 10K type strain sequencing project: providing services to taxonomists for standard genome sequencing and annotation.</title>
        <authorList>
            <consortium name="The Broad Institute Genomics Platform"/>
            <consortium name="The Broad Institute Genome Sequencing Center for Infectious Disease"/>
            <person name="Wu L."/>
            <person name="Ma J."/>
        </authorList>
    </citation>
    <scope>NUCLEOTIDE SEQUENCE [LARGE SCALE GENOMIC DNA]</scope>
    <source>
        <strain evidence="4">CCUG 62221</strain>
    </source>
</reference>
<dbReference type="PANTHER" id="PTHR39200">
    <property type="entry name" value="HYPOTHETICAL EXPORTED PROTEIN"/>
    <property type="match status" value="1"/>
</dbReference>
<keyword evidence="1" id="KW-0732">Signal</keyword>
<dbReference type="Proteomes" id="UP001597241">
    <property type="component" value="Unassembled WGS sequence"/>
</dbReference>
<feature type="chain" id="PRO_5046715142" evidence="1">
    <location>
        <begin position="22"/>
        <end position="240"/>
    </location>
</feature>
<feature type="domain" description="Putative auto-transporter adhesin head GIN" evidence="2">
    <location>
        <begin position="41"/>
        <end position="223"/>
    </location>
</feature>
<evidence type="ECO:0000313" key="3">
    <source>
        <dbReference type="EMBL" id="MFD1294348.1"/>
    </source>
</evidence>
<dbReference type="RefSeq" id="WP_386809536.1">
    <property type="nucleotide sequence ID" value="NZ_JBHTMV010000004.1"/>
</dbReference>
<dbReference type="PANTHER" id="PTHR39200:SF1">
    <property type="entry name" value="AUTO-TRANSPORTER ADHESIN HEAD GIN DOMAIN-CONTAINING PROTEIN-RELATED"/>
    <property type="match status" value="1"/>
</dbReference>
<keyword evidence="4" id="KW-1185">Reference proteome</keyword>
<accession>A0ABW3WQB9</accession>